<keyword evidence="1" id="KW-0812">Transmembrane</keyword>
<evidence type="ECO:0000256" key="1">
    <source>
        <dbReference type="SAM" id="Phobius"/>
    </source>
</evidence>
<dbReference type="EMBL" id="PDCP01000118">
    <property type="protein sequence ID" value="PEG33375.1"/>
    <property type="molecule type" value="Genomic_DNA"/>
</dbReference>
<evidence type="ECO:0000313" key="4">
    <source>
        <dbReference type="Proteomes" id="UP000220914"/>
    </source>
</evidence>
<name>A0A2A7MNR7_MYCAG</name>
<reference evidence="3 4" key="1">
    <citation type="submission" date="2017-10" db="EMBL/GenBank/DDBJ databases">
        <title>The new phylogeny of genus Mycobacterium.</title>
        <authorList>
            <person name="Tortoli E."/>
            <person name="Trovato A."/>
            <person name="Cirillo D.M."/>
        </authorList>
    </citation>
    <scope>NUCLEOTIDE SEQUENCE [LARGE SCALE GENOMIC DNA]</scope>
    <source>
        <strain evidence="3 4">CCUG37673</strain>
    </source>
</reference>
<feature type="transmembrane region" description="Helical" evidence="1">
    <location>
        <begin position="12"/>
        <end position="39"/>
    </location>
</feature>
<dbReference type="AlphaFoldDB" id="A0A2A7MNR7"/>
<dbReference type="Proteomes" id="UP000220914">
    <property type="component" value="Unassembled WGS sequence"/>
</dbReference>
<evidence type="ECO:0000313" key="5">
    <source>
        <dbReference type="Proteomes" id="UP000465302"/>
    </source>
</evidence>
<evidence type="ECO:0008006" key="6">
    <source>
        <dbReference type="Google" id="ProtNLM"/>
    </source>
</evidence>
<dbReference type="Proteomes" id="UP000465302">
    <property type="component" value="Unassembled WGS sequence"/>
</dbReference>
<keyword evidence="4" id="KW-1185">Reference proteome</keyword>
<evidence type="ECO:0000313" key="2">
    <source>
        <dbReference type="EMBL" id="GFG50755.1"/>
    </source>
</evidence>
<keyword evidence="1" id="KW-0472">Membrane</keyword>
<sequence>MNPFESYDDATVVFTFGGYSVGVWIATILAVVLFIGFFVRMIMHENRAYKAIIDHEPVEKGPVAEGEPTAY</sequence>
<proteinExistence type="predicted"/>
<dbReference type="OrthoDB" id="2990534at2"/>
<keyword evidence="1" id="KW-1133">Transmembrane helix</keyword>
<reference evidence="2" key="3">
    <citation type="submission" date="2020-02" db="EMBL/GenBank/DDBJ databases">
        <authorList>
            <person name="Matsumoto Y."/>
            <person name="Motooka D."/>
            <person name="Nakamura S."/>
        </authorList>
    </citation>
    <scope>NUCLEOTIDE SEQUENCE</scope>
    <source>
        <strain evidence="2">JCM 6377</strain>
    </source>
</reference>
<dbReference type="EMBL" id="BLKS01000001">
    <property type="protein sequence ID" value="GFG50755.1"/>
    <property type="molecule type" value="Genomic_DNA"/>
</dbReference>
<accession>A0A2A7MNR7</accession>
<protein>
    <recommendedName>
        <fullName evidence="6">Heme exporter protein D</fullName>
    </recommendedName>
</protein>
<gene>
    <name evidence="3" type="ORF">CQY20_31115</name>
    <name evidence="2" type="ORF">MAGR_21960</name>
</gene>
<organism evidence="3 4">
    <name type="scientific">Mycolicibacterium agri</name>
    <name type="common">Mycobacterium agri</name>
    <dbReference type="NCBI Taxonomy" id="36811"/>
    <lineage>
        <taxon>Bacteria</taxon>
        <taxon>Bacillati</taxon>
        <taxon>Actinomycetota</taxon>
        <taxon>Actinomycetes</taxon>
        <taxon>Mycobacteriales</taxon>
        <taxon>Mycobacteriaceae</taxon>
        <taxon>Mycolicibacterium</taxon>
    </lineage>
</organism>
<reference evidence="2 5" key="2">
    <citation type="journal article" date="2019" name="Emerg. Microbes Infect.">
        <title>Comprehensive subspecies identification of 175 nontuberculous mycobacteria species based on 7547 genomic profiles.</title>
        <authorList>
            <person name="Matsumoto Y."/>
            <person name="Kinjo T."/>
            <person name="Motooka D."/>
            <person name="Nabeya D."/>
            <person name="Jung N."/>
            <person name="Uechi K."/>
            <person name="Horii T."/>
            <person name="Iida T."/>
            <person name="Fujita J."/>
            <person name="Nakamura S."/>
        </authorList>
    </citation>
    <scope>NUCLEOTIDE SEQUENCE [LARGE SCALE GENOMIC DNA]</scope>
    <source>
        <strain evidence="2 5">JCM 6377</strain>
    </source>
</reference>
<evidence type="ECO:0000313" key="3">
    <source>
        <dbReference type="EMBL" id="PEG33375.1"/>
    </source>
</evidence>
<dbReference type="RefSeq" id="WP_097944789.1">
    <property type="nucleotide sequence ID" value="NZ_BLKS01000001.1"/>
</dbReference>
<comment type="caution">
    <text evidence="3">The sequence shown here is derived from an EMBL/GenBank/DDBJ whole genome shotgun (WGS) entry which is preliminary data.</text>
</comment>